<accession>A0A0E9UVB4</accession>
<proteinExistence type="predicted"/>
<dbReference type="EMBL" id="GBXM01039684">
    <property type="protein sequence ID" value="JAH68893.1"/>
    <property type="molecule type" value="Transcribed_RNA"/>
</dbReference>
<name>A0A0E9UVB4_ANGAN</name>
<organism evidence="1">
    <name type="scientific">Anguilla anguilla</name>
    <name type="common">European freshwater eel</name>
    <name type="synonym">Muraena anguilla</name>
    <dbReference type="NCBI Taxonomy" id="7936"/>
    <lineage>
        <taxon>Eukaryota</taxon>
        <taxon>Metazoa</taxon>
        <taxon>Chordata</taxon>
        <taxon>Craniata</taxon>
        <taxon>Vertebrata</taxon>
        <taxon>Euteleostomi</taxon>
        <taxon>Actinopterygii</taxon>
        <taxon>Neopterygii</taxon>
        <taxon>Teleostei</taxon>
        <taxon>Anguilliformes</taxon>
        <taxon>Anguillidae</taxon>
        <taxon>Anguilla</taxon>
    </lineage>
</organism>
<reference evidence="1" key="1">
    <citation type="submission" date="2014-11" db="EMBL/GenBank/DDBJ databases">
        <authorList>
            <person name="Amaro Gonzalez C."/>
        </authorList>
    </citation>
    <scope>NUCLEOTIDE SEQUENCE</scope>
</reference>
<reference evidence="1" key="2">
    <citation type="journal article" date="2015" name="Fish Shellfish Immunol.">
        <title>Early steps in the European eel (Anguilla anguilla)-Vibrio vulnificus interaction in the gills: Role of the RtxA13 toxin.</title>
        <authorList>
            <person name="Callol A."/>
            <person name="Pajuelo D."/>
            <person name="Ebbesson L."/>
            <person name="Teles M."/>
            <person name="MacKenzie S."/>
            <person name="Amaro C."/>
        </authorList>
    </citation>
    <scope>NUCLEOTIDE SEQUENCE</scope>
</reference>
<sequence>MSPSGLYLKAPTKAS</sequence>
<protein>
    <submittedName>
        <fullName evidence="1">Uncharacterized protein</fullName>
    </submittedName>
</protein>
<evidence type="ECO:0000313" key="1">
    <source>
        <dbReference type="EMBL" id="JAH68893.1"/>
    </source>
</evidence>